<proteinExistence type="predicted"/>
<evidence type="ECO:0000313" key="2">
    <source>
        <dbReference type="Proteomes" id="UP000034231"/>
    </source>
</evidence>
<accession>A0A0G0I8I2</accession>
<sequence length="105" mass="11756">MAREEVVRVIKGFSGSVGENGKWRGSGLVAPLITRVYLGAPAILLNLDEEECKKMIIRGIRQLTGVVIPEKYDPIFWNSEKGKVVAEKLNRRLPQLPEGRKVDRA</sequence>
<dbReference type="Proteomes" id="UP000034231">
    <property type="component" value="Unassembled WGS sequence"/>
</dbReference>
<comment type="caution">
    <text evidence="1">The sequence shown here is derived from an EMBL/GenBank/DDBJ whole genome shotgun (WGS) entry which is preliminary data.</text>
</comment>
<gene>
    <name evidence="1" type="ORF">US68_C0001G0046</name>
</gene>
<organism evidence="1 2">
    <name type="scientific">Candidatus Shapirobacteria bacterium GW2011_GWE1_38_10</name>
    <dbReference type="NCBI Taxonomy" id="1618488"/>
    <lineage>
        <taxon>Bacteria</taxon>
        <taxon>Candidatus Shapironibacteriota</taxon>
    </lineage>
</organism>
<evidence type="ECO:0000313" key="1">
    <source>
        <dbReference type="EMBL" id="KKQ50847.1"/>
    </source>
</evidence>
<dbReference type="EMBL" id="LBTX01000001">
    <property type="protein sequence ID" value="KKQ50847.1"/>
    <property type="molecule type" value="Genomic_DNA"/>
</dbReference>
<dbReference type="AlphaFoldDB" id="A0A0G0I8I2"/>
<protein>
    <submittedName>
        <fullName evidence="1">Uncharacterized protein</fullName>
    </submittedName>
</protein>
<reference evidence="1 2" key="1">
    <citation type="journal article" date="2015" name="Nature">
        <title>rRNA introns, odd ribosomes, and small enigmatic genomes across a large radiation of phyla.</title>
        <authorList>
            <person name="Brown C.T."/>
            <person name="Hug L.A."/>
            <person name="Thomas B.C."/>
            <person name="Sharon I."/>
            <person name="Castelle C.J."/>
            <person name="Singh A."/>
            <person name="Wilkins M.J."/>
            <person name="Williams K.H."/>
            <person name="Banfield J.F."/>
        </authorList>
    </citation>
    <scope>NUCLEOTIDE SEQUENCE [LARGE SCALE GENOMIC DNA]</scope>
</reference>
<name>A0A0G0I8I2_9BACT</name>